<proteinExistence type="predicted"/>
<gene>
    <name evidence="3" type="ORF">GCM10010324_08200</name>
</gene>
<dbReference type="Proteomes" id="UP000659223">
    <property type="component" value="Unassembled WGS sequence"/>
</dbReference>
<reference evidence="4" key="1">
    <citation type="journal article" date="2019" name="Int. J. Syst. Evol. Microbiol.">
        <title>The Global Catalogue of Microorganisms (GCM) 10K type strain sequencing project: providing services to taxonomists for standard genome sequencing and annotation.</title>
        <authorList>
            <consortium name="The Broad Institute Genomics Platform"/>
            <consortium name="The Broad Institute Genome Sequencing Center for Infectious Disease"/>
            <person name="Wu L."/>
            <person name="Ma J."/>
        </authorList>
    </citation>
    <scope>NUCLEOTIDE SEQUENCE [LARGE SCALE GENOMIC DNA]</scope>
    <source>
        <strain evidence="4">JCM 4586</strain>
    </source>
</reference>
<dbReference type="PANTHER" id="PTHR30015:SF6">
    <property type="entry name" value="SLL1429 PROTEIN"/>
    <property type="match status" value="1"/>
</dbReference>
<dbReference type="Gene3D" id="3.40.1350.10">
    <property type="match status" value="1"/>
</dbReference>
<dbReference type="InterPro" id="IPR011335">
    <property type="entry name" value="Restrct_endonuc-II-like"/>
</dbReference>
<dbReference type="RefSeq" id="WP_229898728.1">
    <property type="nucleotide sequence ID" value="NZ_BMUT01000001.1"/>
</dbReference>
<feature type="domain" description="Restriction endonuclease type IV Mrr" evidence="2">
    <location>
        <begin position="96"/>
        <end position="207"/>
    </location>
</feature>
<keyword evidence="1" id="KW-0472">Membrane</keyword>
<keyword evidence="1" id="KW-1133">Transmembrane helix</keyword>
<dbReference type="SUPFAM" id="SSF52980">
    <property type="entry name" value="Restriction endonuclease-like"/>
    <property type="match status" value="1"/>
</dbReference>
<feature type="transmembrane region" description="Helical" evidence="1">
    <location>
        <begin position="50"/>
        <end position="69"/>
    </location>
</feature>
<evidence type="ECO:0000256" key="1">
    <source>
        <dbReference type="SAM" id="Phobius"/>
    </source>
</evidence>
<protein>
    <recommendedName>
        <fullName evidence="2">Restriction endonuclease type IV Mrr domain-containing protein</fullName>
    </recommendedName>
</protein>
<dbReference type="InterPro" id="IPR052906">
    <property type="entry name" value="Type_IV_Methyl-Rstrct_Enzyme"/>
</dbReference>
<evidence type="ECO:0000313" key="4">
    <source>
        <dbReference type="Proteomes" id="UP000659223"/>
    </source>
</evidence>
<dbReference type="InterPro" id="IPR011856">
    <property type="entry name" value="tRNA_endonuc-like_dom_sf"/>
</dbReference>
<comment type="caution">
    <text evidence="3">The sequence shown here is derived from an EMBL/GenBank/DDBJ whole genome shotgun (WGS) entry which is preliminary data.</text>
</comment>
<keyword evidence="4" id="KW-1185">Reference proteome</keyword>
<keyword evidence="1" id="KW-0812">Transmembrane</keyword>
<dbReference type="PANTHER" id="PTHR30015">
    <property type="entry name" value="MRR RESTRICTION SYSTEM PROTEIN"/>
    <property type="match status" value="1"/>
</dbReference>
<evidence type="ECO:0000313" key="3">
    <source>
        <dbReference type="EMBL" id="GGX65548.1"/>
    </source>
</evidence>
<dbReference type="InterPro" id="IPR007560">
    <property type="entry name" value="Restrct_endonuc_IV_Mrr"/>
</dbReference>
<accession>A0ABQ2Y5N3</accession>
<sequence length="228" mass="24994">MIPRRVLRGRRVRLPRTRTETAAALLALLFLAMIAHRLLALLAGLGTYAWLLPALLVPPAVACWWLIGAPRRAQRRARRRAGRVTGLLRLSLQHVDALSPGQFELAVRDLMERDGIAARHVGSRGDQAADVIGRDRNGRVFVAQCKHTAIGGRVGSRVMYEVKGTAGPVHGADVAVVVTNGGFTRDARAWGERHGIHCVDRDRLREWAEGRRTLTALLGVRDAGSGHR</sequence>
<dbReference type="Pfam" id="PF04471">
    <property type="entry name" value="Mrr_cat"/>
    <property type="match status" value="1"/>
</dbReference>
<organism evidence="3 4">
    <name type="scientific">Streptomyces hiroshimensis</name>
    <dbReference type="NCBI Taxonomy" id="66424"/>
    <lineage>
        <taxon>Bacteria</taxon>
        <taxon>Bacillati</taxon>
        <taxon>Actinomycetota</taxon>
        <taxon>Actinomycetes</taxon>
        <taxon>Kitasatosporales</taxon>
        <taxon>Streptomycetaceae</taxon>
        <taxon>Streptomyces</taxon>
    </lineage>
</organism>
<name>A0ABQ2Y5N3_9ACTN</name>
<dbReference type="EMBL" id="BMUT01000001">
    <property type="protein sequence ID" value="GGX65548.1"/>
    <property type="molecule type" value="Genomic_DNA"/>
</dbReference>
<evidence type="ECO:0000259" key="2">
    <source>
        <dbReference type="Pfam" id="PF04471"/>
    </source>
</evidence>